<name>A0A3B0V6W2_9ZZZZ</name>
<dbReference type="Gene3D" id="1.10.287.130">
    <property type="match status" value="1"/>
</dbReference>
<dbReference type="CDD" id="cd00082">
    <property type="entry name" value="HisKA"/>
    <property type="match status" value="1"/>
</dbReference>
<evidence type="ECO:0000256" key="11">
    <source>
        <dbReference type="ARBA" id="ARBA00023136"/>
    </source>
</evidence>
<dbReference type="SUPFAM" id="SSF55874">
    <property type="entry name" value="ATPase domain of HSP90 chaperone/DNA topoisomerase II/histidine kinase"/>
    <property type="match status" value="1"/>
</dbReference>
<dbReference type="InterPro" id="IPR036890">
    <property type="entry name" value="HATPase_C_sf"/>
</dbReference>
<dbReference type="Gene3D" id="3.30.450.40">
    <property type="match status" value="2"/>
</dbReference>
<evidence type="ECO:0000256" key="3">
    <source>
        <dbReference type="ARBA" id="ARBA00012438"/>
    </source>
</evidence>
<dbReference type="Pfam" id="PF02518">
    <property type="entry name" value="HATPase_c"/>
    <property type="match status" value="1"/>
</dbReference>
<evidence type="ECO:0000256" key="9">
    <source>
        <dbReference type="ARBA" id="ARBA00022840"/>
    </source>
</evidence>
<dbReference type="InterPro" id="IPR003661">
    <property type="entry name" value="HisK_dim/P_dom"/>
</dbReference>
<dbReference type="AlphaFoldDB" id="A0A3B0V6W2"/>
<evidence type="ECO:0000313" key="13">
    <source>
        <dbReference type="EMBL" id="VAW33757.1"/>
    </source>
</evidence>
<dbReference type="GO" id="GO:0000155">
    <property type="term" value="F:phosphorelay sensor kinase activity"/>
    <property type="evidence" value="ECO:0007669"/>
    <property type="project" value="InterPro"/>
</dbReference>
<dbReference type="Pfam" id="PF00512">
    <property type="entry name" value="HisKA"/>
    <property type="match status" value="1"/>
</dbReference>
<dbReference type="InterPro" id="IPR003594">
    <property type="entry name" value="HATPase_dom"/>
</dbReference>
<dbReference type="EMBL" id="UOEU01000481">
    <property type="protein sequence ID" value="VAW33757.1"/>
    <property type="molecule type" value="Genomic_DNA"/>
</dbReference>
<protein>
    <recommendedName>
        <fullName evidence="3">histidine kinase</fullName>
        <ecNumber evidence="3">2.7.13.3</ecNumber>
    </recommendedName>
</protein>
<dbReference type="InterPro" id="IPR050736">
    <property type="entry name" value="Sensor_HK_Regulatory"/>
</dbReference>
<dbReference type="SMART" id="SM00388">
    <property type="entry name" value="HisKA"/>
    <property type="match status" value="1"/>
</dbReference>
<dbReference type="FunFam" id="3.30.565.10:FF:000023">
    <property type="entry name" value="PAS domain-containing sensor histidine kinase"/>
    <property type="match status" value="1"/>
</dbReference>
<dbReference type="InterPro" id="IPR029016">
    <property type="entry name" value="GAF-like_dom_sf"/>
</dbReference>
<keyword evidence="4" id="KW-1003">Cell membrane</keyword>
<dbReference type="SMART" id="SM00065">
    <property type="entry name" value="GAF"/>
    <property type="match status" value="2"/>
</dbReference>
<dbReference type="InterPro" id="IPR004358">
    <property type="entry name" value="Sig_transdc_His_kin-like_C"/>
</dbReference>
<evidence type="ECO:0000256" key="6">
    <source>
        <dbReference type="ARBA" id="ARBA00022679"/>
    </source>
</evidence>
<sequence length="586" mass="65011">MNNQLIERQEARLAALYEVSSQLGKSLDLGEVLNQVMDSIIQLTGAERGFLMLYDAQNGSLQTRAARNFDQETIEADDINMSQTVIERAIDTGEGILSSNAQEDERFSGHESVVGYQLRSIMCAPLRVRNQTLGAVYVDNRLFSGVFAQDDLGLLVTFANQAAIAIENARLFTQTDQALARRVEELSLFQRIDQQLNRSLELNQVLSLSLNWAIALTNAAGGSIGLFEELESDDVDAPELVNNQILRLMVFRGEEEHSEARLVSMDHPIVRQIVKEGHSILTRGVSATESVDGTPANVQLAVPIQQDGVITGLITLETQQNIEINREDIAFVEQLSDRAAVAIKNAKLYEAIQDANNAKSDFISLVAHELRVPMTSIKGYTDLMNAGLAGPLSDQQKQFLEVIGRNLTRMSSLISDLSDINHIESGRMRFDLTAFDLREVVADVTDSLRERIGNREQTLHIDIEDELPLVYADSTRIAQVITNLMSNAHKYTPERGELVLRAWANGRFAFVSMQDNGYGISEENQAKLFSQFFRAEDTVVREQPGWGLGLSIVRRMVEAQDGEISFESKLGEGSIFTFSIPLATIG</sequence>
<organism evidence="13">
    <name type="scientific">hydrothermal vent metagenome</name>
    <dbReference type="NCBI Taxonomy" id="652676"/>
    <lineage>
        <taxon>unclassified sequences</taxon>
        <taxon>metagenomes</taxon>
        <taxon>ecological metagenomes</taxon>
    </lineage>
</organism>
<dbReference type="PRINTS" id="PR00344">
    <property type="entry name" value="BCTRLSENSOR"/>
</dbReference>
<dbReference type="Gene3D" id="3.30.565.10">
    <property type="entry name" value="Histidine kinase-like ATPase, C-terminal domain"/>
    <property type="match status" value="1"/>
</dbReference>
<dbReference type="EC" id="2.7.13.3" evidence="3"/>
<dbReference type="PANTHER" id="PTHR43711">
    <property type="entry name" value="TWO-COMPONENT HISTIDINE KINASE"/>
    <property type="match status" value="1"/>
</dbReference>
<comment type="subcellular location">
    <subcellularLocation>
        <location evidence="2">Cell membrane</location>
    </subcellularLocation>
</comment>
<proteinExistence type="predicted"/>
<dbReference type="SUPFAM" id="SSF47384">
    <property type="entry name" value="Homodimeric domain of signal transducing histidine kinase"/>
    <property type="match status" value="1"/>
</dbReference>
<dbReference type="InterPro" id="IPR036097">
    <property type="entry name" value="HisK_dim/P_sf"/>
</dbReference>
<dbReference type="InterPro" id="IPR003018">
    <property type="entry name" value="GAF"/>
</dbReference>
<dbReference type="Pfam" id="PF01590">
    <property type="entry name" value="GAF"/>
    <property type="match status" value="1"/>
</dbReference>
<keyword evidence="8" id="KW-0418">Kinase</keyword>
<keyword evidence="5" id="KW-0597">Phosphoprotein</keyword>
<evidence type="ECO:0000256" key="8">
    <source>
        <dbReference type="ARBA" id="ARBA00022777"/>
    </source>
</evidence>
<dbReference type="Pfam" id="PF13185">
    <property type="entry name" value="GAF_2"/>
    <property type="match status" value="1"/>
</dbReference>
<dbReference type="GO" id="GO:0016829">
    <property type="term" value="F:lyase activity"/>
    <property type="evidence" value="ECO:0007669"/>
    <property type="project" value="UniProtKB-KW"/>
</dbReference>
<keyword evidence="11" id="KW-0472">Membrane</keyword>
<dbReference type="SUPFAM" id="SSF55781">
    <property type="entry name" value="GAF domain-like"/>
    <property type="match status" value="2"/>
</dbReference>
<dbReference type="SMART" id="SM00387">
    <property type="entry name" value="HATPase_c"/>
    <property type="match status" value="1"/>
</dbReference>
<evidence type="ECO:0000256" key="4">
    <source>
        <dbReference type="ARBA" id="ARBA00022475"/>
    </source>
</evidence>
<keyword evidence="9" id="KW-0067">ATP-binding</keyword>
<dbReference type="InterPro" id="IPR005467">
    <property type="entry name" value="His_kinase_dom"/>
</dbReference>
<dbReference type="PANTHER" id="PTHR43711:SF1">
    <property type="entry name" value="HISTIDINE KINASE 1"/>
    <property type="match status" value="1"/>
</dbReference>
<keyword evidence="13" id="KW-0456">Lyase</keyword>
<keyword evidence="7" id="KW-0547">Nucleotide-binding</keyword>
<keyword evidence="6" id="KW-0808">Transferase</keyword>
<gene>
    <name evidence="13" type="ORF">MNBD_CHLOROFLEXI01-1079</name>
</gene>
<keyword evidence="10" id="KW-0902">Two-component regulatory system</keyword>
<accession>A0A3B0V6W2</accession>
<evidence type="ECO:0000256" key="5">
    <source>
        <dbReference type="ARBA" id="ARBA00022553"/>
    </source>
</evidence>
<dbReference type="GO" id="GO:0005524">
    <property type="term" value="F:ATP binding"/>
    <property type="evidence" value="ECO:0007669"/>
    <property type="project" value="UniProtKB-KW"/>
</dbReference>
<dbReference type="PROSITE" id="PS50109">
    <property type="entry name" value="HIS_KIN"/>
    <property type="match status" value="1"/>
</dbReference>
<evidence type="ECO:0000256" key="7">
    <source>
        <dbReference type="ARBA" id="ARBA00022741"/>
    </source>
</evidence>
<evidence type="ECO:0000256" key="10">
    <source>
        <dbReference type="ARBA" id="ARBA00023012"/>
    </source>
</evidence>
<comment type="catalytic activity">
    <reaction evidence="1">
        <text>ATP + protein L-histidine = ADP + protein N-phospho-L-histidine.</text>
        <dbReference type="EC" id="2.7.13.3"/>
    </reaction>
</comment>
<feature type="domain" description="Histidine kinase" evidence="12">
    <location>
        <begin position="365"/>
        <end position="584"/>
    </location>
</feature>
<reference evidence="13" key="1">
    <citation type="submission" date="2018-06" db="EMBL/GenBank/DDBJ databases">
        <authorList>
            <person name="Zhirakovskaya E."/>
        </authorList>
    </citation>
    <scope>NUCLEOTIDE SEQUENCE</scope>
</reference>
<evidence type="ECO:0000259" key="12">
    <source>
        <dbReference type="PROSITE" id="PS50109"/>
    </source>
</evidence>
<dbReference type="GO" id="GO:0005886">
    <property type="term" value="C:plasma membrane"/>
    <property type="evidence" value="ECO:0007669"/>
    <property type="project" value="UniProtKB-SubCell"/>
</dbReference>
<evidence type="ECO:0000256" key="2">
    <source>
        <dbReference type="ARBA" id="ARBA00004236"/>
    </source>
</evidence>
<evidence type="ECO:0000256" key="1">
    <source>
        <dbReference type="ARBA" id="ARBA00000085"/>
    </source>
</evidence>